<dbReference type="InterPro" id="IPR018731">
    <property type="entry name" value="Atg13_N"/>
</dbReference>
<feature type="compositionally biased region" description="Low complexity" evidence="5">
    <location>
        <begin position="262"/>
        <end position="272"/>
    </location>
</feature>
<evidence type="ECO:0000256" key="3">
    <source>
        <dbReference type="ARBA" id="ARBA00023006"/>
    </source>
</evidence>
<feature type="region of interest" description="Disordered" evidence="5">
    <location>
        <begin position="216"/>
        <end position="283"/>
    </location>
</feature>
<evidence type="ECO:0000256" key="5">
    <source>
        <dbReference type="SAM" id="MobiDB-lite"/>
    </source>
</evidence>
<feature type="domain" description="Autophagy-related protein 13 N-terminal" evidence="6">
    <location>
        <begin position="94"/>
        <end position="162"/>
    </location>
</feature>
<organism evidence="7">
    <name type="scientific">Scylla olivacea</name>
    <name type="common">Orange mud crab</name>
    <name type="synonym">Cancer olivacea</name>
    <dbReference type="NCBI Taxonomy" id="85551"/>
    <lineage>
        <taxon>Eukaryota</taxon>
        <taxon>Metazoa</taxon>
        <taxon>Ecdysozoa</taxon>
        <taxon>Arthropoda</taxon>
        <taxon>Crustacea</taxon>
        <taxon>Multicrustacea</taxon>
        <taxon>Malacostraca</taxon>
        <taxon>Eumalacostraca</taxon>
        <taxon>Eucarida</taxon>
        <taxon>Decapoda</taxon>
        <taxon>Pleocyemata</taxon>
        <taxon>Brachyura</taxon>
        <taxon>Eubrachyura</taxon>
        <taxon>Portunoidea</taxon>
        <taxon>Portunidae</taxon>
        <taxon>Portuninae</taxon>
        <taxon>Scylla</taxon>
    </lineage>
</organism>
<comment type="subcellular location">
    <subcellularLocation>
        <location evidence="1">Preautophagosomal structure</location>
    </subcellularLocation>
</comment>
<evidence type="ECO:0000256" key="4">
    <source>
        <dbReference type="RuleBase" id="RU361214"/>
    </source>
</evidence>
<dbReference type="Gene3D" id="3.30.900.10">
    <property type="entry name" value="HORMA domain"/>
    <property type="match status" value="1"/>
</dbReference>
<keyword evidence="3 4" id="KW-0072">Autophagy</keyword>
<dbReference type="GO" id="GO:0034727">
    <property type="term" value="P:piecemeal microautophagy of the nucleus"/>
    <property type="evidence" value="ECO:0007669"/>
    <property type="project" value="TreeGrafter"/>
</dbReference>
<reference evidence="7" key="1">
    <citation type="submission" date="2015-09" db="EMBL/GenBank/DDBJ databases">
        <title>Scylla olivacea transcriptome.</title>
        <authorList>
            <person name="Ikhwanuddin M."/>
        </authorList>
    </citation>
    <scope>NUCLEOTIDE SEQUENCE</scope>
</reference>
<evidence type="ECO:0000259" key="6">
    <source>
        <dbReference type="Pfam" id="PF10033"/>
    </source>
</evidence>
<evidence type="ECO:0000256" key="1">
    <source>
        <dbReference type="ARBA" id="ARBA00004329"/>
    </source>
</evidence>
<dbReference type="InterPro" id="IPR036570">
    <property type="entry name" value="HORMA_dom_sf"/>
</dbReference>
<evidence type="ECO:0000256" key="2">
    <source>
        <dbReference type="ARBA" id="ARBA00007341"/>
    </source>
</evidence>
<comment type="similarity">
    <text evidence="2 4">Belongs to the ATG13 family. Metazoan subfamily.</text>
</comment>
<dbReference type="InterPro" id="IPR040182">
    <property type="entry name" value="ATG13"/>
</dbReference>
<dbReference type="GO" id="GO:1990316">
    <property type="term" value="C:Atg1/ULK1 kinase complex"/>
    <property type="evidence" value="ECO:0007669"/>
    <property type="project" value="InterPro"/>
</dbReference>
<feature type="region of interest" description="Disordered" evidence="5">
    <location>
        <begin position="321"/>
        <end position="340"/>
    </location>
</feature>
<dbReference type="Pfam" id="PF10033">
    <property type="entry name" value="ATG13"/>
    <property type="match status" value="1"/>
</dbReference>
<feature type="compositionally biased region" description="Basic and acidic residues" evidence="5">
    <location>
        <begin position="216"/>
        <end position="234"/>
    </location>
</feature>
<dbReference type="AlphaFoldDB" id="A0A0P4W0V0"/>
<evidence type="ECO:0000313" key="7">
    <source>
        <dbReference type="EMBL" id="JAI58407.1"/>
    </source>
</evidence>
<proteinExistence type="inferred from homology"/>
<dbReference type="GO" id="GO:0034497">
    <property type="term" value="P:protein localization to phagophore assembly site"/>
    <property type="evidence" value="ECO:0007669"/>
    <property type="project" value="TreeGrafter"/>
</dbReference>
<protein>
    <recommendedName>
        <fullName evidence="4">Autophagy-related protein 13</fullName>
    </recommendedName>
</protein>
<dbReference type="GO" id="GO:0000423">
    <property type="term" value="P:mitophagy"/>
    <property type="evidence" value="ECO:0007669"/>
    <property type="project" value="TreeGrafter"/>
</dbReference>
<dbReference type="EMBL" id="GDRN01101280">
    <property type="protein sequence ID" value="JAI58408.1"/>
    <property type="molecule type" value="Transcribed_RNA"/>
</dbReference>
<name>A0A0P4W0V0_SCYOL</name>
<dbReference type="PANTHER" id="PTHR13430:SF4">
    <property type="entry name" value="AUTOPHAGY-RELATED PROTEIN 13"/>
    <property type="match status" value="1"/>
</dbReference>
<dbReference type="PANTHER" id="PTHR13430">
    <property type="match status" value="1"/>
</dbReference>
<dbReference type="EMBL" id="GDRN01101283">
    <property type="protein sequence ID" value="JAI58407.1"/>
    <property type="molecule type" value="Transcribed_RNA"/>
</dbReference>
<sequence>MSRSLSPEDRRELGRLTKILTQKVVQVVVQSRLGEKAHTRSKSPVQGSDWFNLGIEDIGEIQQETKKGLGGHLPEKGKPLVVEIMLRTPTLDSLVLELWTLTVLDACDTSPARINPTIYNRMTVLLKSLLSVTRITPAYKLAFRQGPDSFIICYRVYLGDPDYECLGENSVQARLGQVTTPESTLLLCVSYRTQITLAPPVRSPVHDPIMLKSDHFKPEISPRHCRRGTDRGTDSSEATQTSDESQDAGRLFTTSPPDHPSTPRSRTSSESSCRGHSQQQPERKISVAFVDAKPPKPDDFFLPDIPFSNLLTSTVEVQAKGEREAAAPQTQEKGAGGVATVEGGEKVAMTGSDGSHKSTASAQLKEEADFVMVELKTPFAGMQDAGNDLGTFYRECQNAPQLRMFADTPEDEISDLAEQLLTFEGYVDDYNELVRSLHSEESPGSSQ</sequence>
<accession>A0A0P4W0V0</accession>
<dbReference type="GO" id="GO:0000407">
    <property type="term" value="C:phagophore assembly site"/>
    <property type="evidence" value="ECO:0007669"/>
    <property type="project" value="UniProtKB-SubCell"/>
</dbReference>
<dbReference type="GO" id="GO:0005829">
    <property type="term" value="C:cytosol"/>
    <property type="evidence" value="ECO:0007669"/>
    <property type="project" value="TreeGrafter"/>
</dbReference>